<evidence type="ECO:0000256" key="4">
    <source>
        <dbReference type="ARBA" id="ARBA00023004"/>
    </source>
</evidence>
<keyword evidence="6" id="KW-1185">Reference proteome</keyword>
<dbReference type="Proteomes" id="UP001327560">
    <property type="component" value="Chromosome 9"/>
</dbReference>
<dbReference type="GO" id="GO:0005506">
    <property type="term" value="F:iron ion binding"/>
    <property type="evidence" value="ECO:0007669"/>
    <property type="project" value="InterPro"/>
</dbReference>
<dbReference type="Pfam" id="PF00067">
    <property type="entry name" value="p450"/>
    <property type="match status" value="1"/>
</dbReference>
<dbReference type="Gene3D" id="1.10.630.10">
    <property type="entry name" value="Cytochrome P450"/>
    <property type="match status" value="1"/>
</dbReference>
<dbReference type="EMBL" id="CP136898">
    <property type="protein sequence ID" value="WOL19172.1"/>
    <property type="molecule type" value="Genomic_DNA"/>
</dbReference>
<sequence>MNQDCHIVTNLNYVIMLKDPKICFSDDTLPGCFDIKEGDLICYLPYSMGRMKFLWGEDAEAFRPQRWLDENGVFQSDSPFKFTAFQAGPRICLGKDFAYRQMKIVSAVLVHFFRFKLKDETSNVFYKSSITLRIDHGLQLLAYRREH</sequence>
<keyword evidence="2" id="KW-0479">Metal-binding</keyword>
<evidence type="ECO:0000256" key="3">
    <source>
        <dbReference type="ARBA" id="ARBA00023002"/>
    </source>
</evidence>
<evidence type="ECO:0000256" key="2">
    <source>
        <dbReference type="ARBA" id="ARBA00022723"/>
    </source>
</evidence>
<name>A0AAQ3L8R9_9LILI</name>
<dbReference type="AlphaFoldDB" id="A0AAQ3L8R9"/>
<evidence type="ECO:0000256" key="1">
    <source>
        <dbReference type="ARBA" id="ARBA00010617"/>
    </source>
</evidence>
<dbReference type="GO" id="GO:0020037">
    <property type="term" value="F:heme binding"/>
    <property type="evidence" value="ECO:0007669"/>
    <property type="project" value="InterPro"/>
</dbReference>
<dbReference type="InterPro" id="IPR001128">
    <property type="entry name" value="Cyt_P450"/>
</dbReference>
<organism evidence="5 6">
    <name type="scientific">Canna indica</name>
    <name type="common">Indian-shot</name>
    <dbReference type="NCBI Taxonomy" id="4628"/>
    <lineage>
        <taxon>Eukaryota</taxon>
        <taxon>Viridiplantae</taxon>
        <taxon>Streptophyta</taxon>
        <taxon>Embryophyta</taxon>
        <taxon>Tracheophyta</taxon>
        <taxon>Spermatophyta</taxon>
        <taxon>Magnoliopsida</taxon>
        <taxon>Liliopsida</taxon>
        <taxon>Zingiberales</taxon>
        <taxon>Cannaceae</taxon>
        <taxon>Canna</taxon>
    </lineage>
</organism>
<dbReference type="GO" id="GO:0004497">
    <property type="term" value="F:monooxygenase activity"/>
    <property type="evidence" value="ECO:0007669"/>
    <property type="project" value="InterPro"/>
</dbReference>
<dbReference type="GO" id="GO:0016705">
    <property type="term" value="F:oxidoreductase activity, acting on paired donors, with incorporation or reduction of molecular oxygen"/>
    <property type="evidence" value="ECO:0007669"/>
    <property type="project" value="InterPro"/>
</dbReference>
<evidence type="ECO:0000313" key="6">
    <source>
        <dbReference type="Proteomes" id="UP001327560"/>
    </source>
</evidence>
<keyword evidence="4" id="KW-0408">Iron</keyword>
<comment type="similarity">
    <text evidence="1">Belongs to the cytochrome P450 family.</text>
</comment>
<dbReference type="PANTHER" id="PTHR24296">
    <property type="entry name" value="CYTOCHROME P450"/>
    <property type="match status" value="1"/>
</dbReference>
<proteinExistence type="inferred from homology"/>
<gene>
    <name evidence="5" type="ORF">Cni_G27969</name>
</gene>
<dbReference type="InterPro" id="IPR036396">
    <property type="entry name" value="Cyt_P450_sf"/>
</dbReference>
<evidence type="ECO:0000313" key="5">
    <source>
        <dbReference type="EMBL" id="WOL19172.1"/>
    </source>
</evidence>
<dbReference type="SUPFAM" id="SSF48264">
    <property type="entry name" value="Cytochrome P450"/>
    <property type="match status" value="1"/>
</dbReference>
<accession>A0AAQ3L8R9</accession>
<keyword evidence="3" id="KW-0560">Oxidoreductase</keyword>
<protein>
    <submittedName>
        <fullName evidence="5">Cytochrome P450</fullName>
    </submittedName>
</protein>
<reference evidence="5 6" key="1">
    <citation type="submission" date="2023-10" db="EMBL/GenBank/DDBJ databases">
        <title>Chromosome-scale genome assembly provides insights into flower coloration mechanisms of Canna indica.</title>
        <authorList>
            <person name="Li C."/>
        </authorList>
    </citation>
    <scope>NUCLEOTIDE SEQUENCE [LARGE SCALE GENOMIC DNA]</scope>
    <source>
        <tissue evidence="5">Flower</tissue>
    </source>
</reference>